<organism evidence="4">
    <name type="scientific">Hydatigena taeniaeformis</name>
    <name type="common">Feline tapeworm</name>
    <name type="synonym">Taenia taeniaeformis</name>
    <dbReference type="NCBI Taxonomy" id="6205"/>
    <lineage>
        <taxon>Eukaryota</taxon>
        <taxon>Metazoa</taxon>
        <taxon>Spiralia</taxon>
        <taxon>Lophotrochozoa</taxon>
        <taxon>Platyhelminthes</taxon>
        <taxon>Cestoda</taxon>
        <taxon>Eucestoda</taxon>
        <taxon>Cyclophyllidea</taxon>
        <taxon>Taeniidae</taxon>
        <taxon>Hydatigera</taxon>
    </lineage>
</organism>
<feature type="region of interest" description="Disordered" evidence="1">
    <location>
        <begin position="1"/>
        <end position="30"/>
    </location>
</feature>
<reference evidence="4" key="1">
    <citation type="submission" date="2017-02" db="UniProtKB">
        <authorList>
            <consortium name="WormBaseParasite"/>
        </authorList>
    </citation>
    <scope>IDENTIFICATION</scope>
</reference>
<dbReference type="STRING" id="6205.A0A0R3WKN5"/>
<evidence type="ECO:0000313" key="4">
    <source>
        <dbReference type="WBParaSite" id="TTAC_0000127901-mRNA-1"/>
    </source>
</evidence>
<dbReference type="WBParaSite" id="TTAC_0000127901-mRNA-1">
    <property type="protein sequence ID" value="TTAC_0000127901-mRNA-1"/>
    <property type="gene ID" value="TTAC_0000127901"/>
</dbReference>
<accession>A0A0R3WKN5</accession>
<keyword evidence="3" id="KW-1185">Reference proteome</keyword>
<dbReference type="OrthoDB" id="6254820at2759"/>
<reference evidence="2 3" key="2">
    <citation type="submission" date="2018-11" db="EMBL/GenBank/DDBJ databases">
        <authorList>
            <consortium name="Pathogen Informatics"/>
        </authorList>
    </citation>
    <scope>NUCLEOTIDE SEQUENCE [LARGE SCALE GENOMIC DNA]</scope>
</reference>
<feature type="compositionally biased region" description="Low complexity" evidence="1">
    <location>
        <begin position="1"/>
        <end position="11"/>
    </location>
</feature>
<evidence type="ECO:0000313" key="2">
    <source>
        <dbReference type="EMBL" id="VDM17736.1"/>
    </source>
</evidence>
<dbReference type="InterPro" id="IPR036457">
    <property type="entry name" value="PPM-type-like_dom_sf"/>
</dbReference>
<dbReference type="EMBL" id="UYWX01000245">
    <property type="protein sequence ID" value="VDM17736.1"/>
    <property type="molecule type" value="Genomic_DNA"/>
</dbReference>
<dbReference type="AlphaFoldDB" id="A0A0R3WKN5"/>
<proteinExistence type="predicted"/>
<dbReference type="Gene3D" id="3.60.40.10">
    <property type="entry name" value="PPM-type phosphatase domain"/>
    <property type="match status" value="1"/>
</dbReference>
<evidence type="ECO:0000313" key="3">
    <source>
        <dbReference type="Proteomes" id="UP000274429"/>
    </source>
</evidence>
<sequence>MQNGDINIRPRLNNRRNESLRQSSCGNTVPAPRLRFRSPFHGSPTAENLDSFLDTKTLHVNFADYVSQERISAKCPIKKVHASQLAANNPIEDRWNCGFIQMNDKISKFVFSVIDGHSGSSCSHALAWIVLEYIAATLVGSEDLATAIVRLESPPPDCELPPRVVEQPILYNNKGRNVTKRFLTNRLPPPDVRKFLVERLVIFMQELTLSPLSEKQIFTGRVSRVRVLTPKLAHCLLLPSNKVLKCLRTRRNLLSTSNPSRSHLSEPSVD</sequence>
<name>A0A0R3WKN5_HYDTA</name>
<dbReference type="Proteomes" id="UP000274429">
    <property type="component" value="Unassembled WGS sequence"/>
</dbReference>
<protein>
    <submittedName>
        <fullName evidence="4">PPM-type phosphatase domain-containing protein</fullName>
    </submittedName>
</protein>
<gene>
    <name evidence="2" type="ORF">TTAC_LOCUS1280</name>
</gene>
<evidence type="ECO:0000256" key="1">
    <source>
        <dbReference type="SAM" id="MobiDB-lite"/>
    </source>
</evidence>